<evidence type="ECO:0000256" key="1">
    <source>
        <dbReference type="SAM" id="Phobius"/>
    </source>
</evidence>
<keyword evidence="1" id="KW-0812">Transmembrane</keyword>
<evidence type="ECO:0000313" key="3">
    <source>
        <dbReference type="Proteomes" id="UP000321491"/>
    </source>
</evidence>
<evidence type="ECO:0000313" key="2">
    <source>
        <dbReference type="EMBL" id="GEN30768.1"/>
    </source>
</evidence>
<feature type="transmembrane region" description="Helical" evidence="1">
    <location>
        <begin position="71"/>
        <end position="92"/>
    </location>
</feature>
<dbReference type="Proteomes" id="UP000321491">
    <property type="component" value="Unassembled WGS sequence"/>
</dbReference>
<feature type="transmembrane region" description="Helical" evidence="1">
    <location>
        <begin position="6"/>
        <end position="29"/>
    </location>
</feature>
<keyword evidence="1" id="KW-1133">Transmembrane helix</keyword>
<dbReference type="RefSeq" id="WP_146936335.1">
    <property type="nucleotide sequence ID" value="NZ_BJXW01000009.1"/>
</dbReference>
<accession>A0A511UYB6</accession>
<keyword evidence="3" id="KW-1185">Reference proteome</keyword>
<dbReference type="OrthoDB" id="1706970at2"/>
<dbReference type="PIRSF" id="PIRSF031501">
    <property type="entry name" value="QueT"/>
    <property type="match status" value="1"/>
</dbReference>
<gene>
    <name evidence="2" type="ORF">CQU01_10060</name>
</gene>
<comment type="caution">
    <text evidence="2">The sequence shown here is derived from an EMBL/GenBank/DDBJ whole genome shotgun (WGS) entry which is preliminary data.</text>
</comment>
<keyword evidence="1" id="KW-0472">Membrane</keyword>
<feature type="transmembrane region" description="Helical" evidence="1">
    <location>
        <begin position="129"/>
        <end position="152"/>
    </location>
</feature>
<reference evidence="2 3" key="1">
    <citation type="submission" date="2019-07" db="EMBL/GenBank/DDBJ databases">
        <title>Whole genome shotgun sequence of Cerasibacillus quisquiliarum NBRC 102429.</title>
        <authorList>
            <person name="Hosoyama A."/>
            <person name="Uohara A."/>
            <person name="Ohji S."/>
            <person name="Ichikawa N."/>
        </authorList>
    </citation>
    <scope>NUCLEOTIDE SEQUENCE [LARGE SCALE GENOMIC DNA]</scope>
    <source>
        <strain evidence="2 3">NBRC 102429</strain>
    </source>
</reference>
<dbReference type="EMBL" id="BJXW01000009">
    <property type="protein sequence ID" value="GEN30768.1"/>
    <property type="molecule type" value="Genomic_DNA"/>
</dbReference>
<dbReference type="InterPro" id="IPR010387">
    <property type="entry name" value="QueT"/>
</dbReference>
<dbReference type="AlphaFoldDB" id="A0A511UYB6"/>
<feature type="transmembrane region" description="Helical" evidence="1">
    <location>
        <begin position="99"/>
        <end position="117"/>
    </location>
</feature>
<organism evidence="2 3">
    <name type="scientific">Cerasibacillus quisquiliarum</name>
    <dbReference type="NCBI Taxonomy" id="227865"/>
    <lineage>
        <taxon>Bacteria</taxon>
        <taxon>Bacillati</taxon>
        <taxon>Bacillota</taxon>
        <taxon>Bacilli</taxon>
        <taxon>Bacillales</taxon>
        <taxon>Bacillaceae</taxon>
        <taxon>Cerasibacillus</taxon>
    </lineage>
</organism>
<dbReference type="PANTHER" id="PTHR40044">
    <property type="entry name" value="INTEGRAL MEMBRANE PROTEIN-RELATED"/>
    <property type="match status" value="1"/>
</dbReference>
<proteinExistence type="predicted"/>
<sequence length="162" mass="18355">MKSKTLVTNALVAALYFAVTALVAPFGFLNIQLRLSELFNHLIVFNKKYFFGIILGVFIANLILSPTKADLVFGVLHTALSLGMTMLFAQFVKNKVKLMFINTIVFSFNMFIIAYMLKVFVGLKDGFLILWSTLALSEFVTMGLAIFIVYYINKRLKLEQFV</sequence>
<dbReference type="PANTHER" id="PTHR40044:SF1">
    <property type="entry name" value="INTEGRAL MEMBRANE PROTEIN"/>
    <property type="match status" value="1"/>
</dbReference>
<protein>
    <submittedName>
        <fullName evidence="2">Membrane protein</fullName>
    </submittedName>
</protein>
<dbReference type="Pfam" id="PF06177">
    <property type="entry name" value="QueT"/>
    <property type="match status" value="1"/>
</dbReference>
<feature type="transmembrane region" description="Helical" evidence="1">
    <location>
        <begin position="49"/>
        <end position="65"/>
    </location>
</feature>
<name>A0A511UYB6_9BACI</name>